<gene>
    <name evidence="2" type="ORF">F4560_005056</name>
</gene>
<evidence type="ECO:0000256" key="1">
    <source>
        <dbReference type="SAM" id="MobiDB-lite"/>
    </source>
</evidence>
<keyword evidence="3" id="KW-1185">Reference proteome</keyword>
<accession>A0A7W9M2U7</accession>
<evidence type="ECO:0000313" key="2">
    <source>
        <dbReference type="EMBL" id="MBB5805288.1"/>
    </source>
</evidence>
<sequence>MPKPLTKMGYSSSSSTSCDVRRSR</sequence>
<dbReference type="EMBL" id="JACHMO010000001">
    <property type="protein sequence ID" value="MBB5805288.1"/>
    <property type="molecule type" value="Genomic_DNA"/>
</dbReference>
<feature type="region of interest" description="Disordered" evidence="1">
    <location>
        <begin position="1"/>
        <end position="24"/>
    </location>
</feature>
<name>A0A7W9M2U7_9PSEU</name>
<evidence type="ECO:0000313" key="3">
    <source>
        <dbReference type="Proteomes" id="UP000552097"/>
    </source>
</evidence>
<protein>
    <submittedName>
        <fullName evidence="2">Uncharacterized protein</fullName>
    </submittedName>
</protein>
<proteinExistence type="predicted"/>
<dbReference type="AlphaFoldDB" id="A0A7W9M2U7"/>
<reference evidence="2 3" key="1">
    <citation type="submission" date="2020-08" db="EMBL/GenBank/DDBJ databases">
        <title>Sequencing the genomes of 1000 actinobacteria strains.</title>
        <authorList>
            <person name="Klenk H.-P."/>
        </authorList>
    </citation>
    <scope>NUCLEOTIDE SEQUENCE [LARGE SCALE GENOMIC DNA]</scope>
    <source>
        <strain evidence="2 3">DSM 45486</strain>
    </source>
</reference>
<organism evidence="2 3">
    <name type="scientific">Saccharothrix ecbatanensis</name>
    <dbReference type="NCBI Taxonomy" id="1105145"/>
    <lineage>
        <taxon>Bacteria</taxon>
        <taxon>Bacillati</taxon>
        <taxon>Actinomycetota</taxon>
        <taxon>Actinomycetes</taxon>
        <taxon>Pseudonocardiales</taxon>
        <taxon>Pseudonocardiaceae</taxon>
        <taxon>Saccharothrix</taxon>
    </lineage>
</organism>
<comment type="caution">
    <text evidence="2">The sequence shown here is derived from an EMBL/GenBank/DDBJ whole genome shotgun (WGS) entry which is preliminary data.</text>
</comment>
<dbReference type="Proteomes" id="UP000552097">
    <property type="component" value="Unassembled WGS sequence"/>
</dbReference>
<dbReference type="PROSITE" id="PS51257">
    <property type="entry name" value="PROKAR_LIPOPROTEIN"/>
    <property type="match status" value="1"/>
</dbReference>